<evidence type="ECO:0000313" key="2">
    <source>
        <dbReference type="Proteomes" id="UP000600449"/>
    </source>
</evidence>
<accession>A0A917V2Q5</accession>
<keyword evidence="2" id="KW-1185">Reference proteome</keyword>
<evidence type="ECO:0000313" key="1">
    <source>
        <dbReference type="EMBL" id="GGK24559.1"/>
    </source>
</evidence>
<dbReference type="Gene3D" id="3.30.2310.20">
    <property type="entry name" value="RelE-like"/>
    <property type="match status" value="1"/>
</dbReference>
<proteinExistence type="predicted"/>
<evidence type="ECO:0008006" key="3">
    <source>
        <dbReference type="Google" id="ProtNLM"/>
    </source>
</evidence>
<reference evidence="1 2" key="1">
    <citation type="journal article" date="2014" name="Int. J. Syst. Evol. Microbiol.">
        <title>Complete genome sequence of Corynebacterium casei LMG S-19264T (=DSM 44701T), isolated from a smear-ripened cheese.</title>
        <authorList>
            <consortium name="US DOE Joint Genome Institute (JGI-PGF)"/>
            <person name="Walter F."/>
            <person name="Albersmeier A."/>
            <person name="Kalinowski J."/>
            <person name="Ruckert C."/>
        </authorList>
    </citation>
    <scope>NUCLEOTIDE SEQUENCE [LARGE SCALE GENOMIC DNA]</scope>
    <source>
        <strain evidence="1 2">CGMCC 1.9161</strain>
    </source>
</reference>
<dbReference type="AlphaFoldDB" id="A0A917V2Q5"/>
<organism evidence="1 2">
    <name type="scientific">Salinarimonas ramus</name>
    <dbReference type="NCBI Taxonomy" id="690164"/>
    <lineage>
        <taxon>Bacteria</taxon>
        <taxon>Pseudomonadati</taxon>
        <taxon>Pseudomonadota</taxon>
        <taxon>Alphaproteobacteria</taxon>
        <taxon>Hyphomicrobiales</taxon>
        <taxon>Salinarimonadaceae</taxon>
        <taxon>Salinarimonas</taxon>
    </lineage>
</organism>
<dbReference type="Proteomes" id="UP000600449">
    <property type="component" value="Unassembled WGS sequence"/>
</dbReference>
<sequence>MEIRFRHRKLANTVNSADLLERRYGPRIARAIRARLAILAAAANLADVPSTPPVRCHQLRADRDEQYAVDLVHPHRLVFEPDDDPIPRLPDGGIDRTRVTAIVVADILDYH</sequence>
<protein>
    <recommendedName>
        <fullName evidence="3">Proteic killer suppression protein</fullName>
    </recommendedName>
</protein>
<dbReference type="EMBL" id="BMMF01000002">
    <property type="protein sequence ID" value="GGK24559.1"/>
    <property type="molecule type" value="Genomic_DNA"/>
</dbReference>
<comment type="caution">
    <text evidence="1">The sequence shown here is derived from an EMBL/GenBank/DDBJ whole genome shotgun (WGS) entry which is preliminary data.</text>
</comment>
<name>A0A917V2Q5_9HYPH</name>
<gene>
    <name evidence="1" type="ORF">GCM10011322_09000</name>
</gene>
<dbReference type="SUPFAM" id="SSF143011">
    <property type="entry name" value="RelE-like"/>
    <property type="match status" value="1"/>
</dbReference>
<dbReference type="InterPro" id="IPR035093">
    <property type="entry name" value="RelE/ParE_toxin_dom_sf"/>
</dbReference>
<dbReference type="RefSeq" id="WP_188910002.1">
    <property type="nucleotide sequence ID" value="NZ_BMMF01000002.1"/>
</dbReference>